<reference evidence="9" key="1">
    <citation type="submission" date="2016-10" db="EMBL/GenBank/DDBJ databases">
        <authorList>
            <person name="Varghese N."/>
            <person name="Submissions S."/>
        </authorList>
    </citation>
    <scope>NUCLEOTIDE SEQUENCE [LARGE SCALE GENOMIC DNA]</scope>
    <source>
        <strain evidence="9">LMG 26416</strain>
    </source>
</reference>
<comment type="subcellular location">
    <subcellularLocation>
        <location evidence="1">Cell membrane</location>
        <topology evidence="1">Multi-pass membrane protein</topology>
    </subcellularLocation>
</comment>
<evidence type="ECO:0000256" key="4">
    <source>
        <dbReference type="ARBA" id="ARBA00022989"/>
    </source>
</evidence>
<feature type="domain" description="Sulfatase N-terminal" evidence="7">
    <location>
        <begin position="213"/>
        <end position="492"/>
    </location>
</feature>
<organism evidence="8 9">
    <name type="scientific">Paraburkholderia caballeronis</name>
    <dbReference type="NCBI Taxonomy" id="416943"/>
    <lineage>
        <taxon>Bacteria</taxon>
        <taxon>Pseudomonadati</taxon>
        <taxon>Pseudomonadota</taxon>
        <taxon>Betaproteobacteria</taxon>
        <taxon>Burkholderiales</taxon>
        <taxon>Burkholderiaceae</taxon>
        <taxon>Paraburkholderia</taxon>
    </lineage>
</organism>
<dbReference type="CDD" id="cd16015">
    <property type="entry name" value="LTA_synthase"/>
    <property type="match status" value="1"/>
</dbReference>
<dbReference type="InterPro" id="IPR050448">
    <property type="entry name" value="OpgB/LTA_synthase_biosynth"/>
</dbReference>
<keyword evidence="9" id="KW-1185">Reference proteome</keyword>
<keyword evidence="5 6" id="KW-0472">Membrane</keyword>
<evidence type="ECO:0000259" key="7">
    <source>
        <dbReference type="Pfam" id="PF00884"/>
    </source>
</evidence>
<dbReference type="Gene3D" id="3.40.720.10">
    <property type="entry name" value="Alkaline Phosphatase, subunit A"/>
    <property type="match status" value="1"/>
</dbReference>
<proteinExistence type="predicted"/>
<feature type="transmembrane region" description="Helical" evidence="6">
    <location>
        <begin position="58"/>
        <end position="77"/>
    </location>
</feature>
<feature type="transmembrane region" description="Helical" evidence="6">
    <location>
        <begin position="103"/>
        <end position="128"/>
    </location>
</feature>
<protein>
    <submittedName>
        <fullName evidence="8">Phosphoglycerol transferase MdoB</fullName>
    </submittedName>
</protein>
<keyword evidence="4 6" id="KW-1133">Transmembrane helix</keyword>
<evidence type="ECO:0000256" key="3">
    <source>
        <dbReference type="ARBA" id="ARBA00022692"/>
    </source>
</evidence>
<sequence>MVSVLILCVVLAVVLSLGVDALAAPRAPLRRAPAAFALHVASVVFVGSVVLLITARPLFSVGIVVALVGLVAAVSNAKYESLREPFVFTDLSLFSQLFTHPRLYLPFLSVGKVAAIAVGGVVLVGGFLADRPAVHRPGAAAAVAACMCLVAGYLIAAQLTLTLDPKQDQKRHGFFTTFVAYLLNGLRPRTLHAFEHATQSGPYSSGGVPVRRPDVVVIQSESFFDVRRLGTAIGASVLVNFDAARRESFAHGELAVPAWGANTMRTEFAMLTGLQPQKLGYARFYPYAFVRRTCASLAGWFRRIGYSTLAIHPYHADFFGRDRVFPLLQFDRFLDLAHFTDAPRAGPYVADAAVGHAIVEALDAPRDQPVFLFAMTMENHGPLHLETVSEGESASVHALGEDPRWRDLTVYLRHVANADIMIGRLIEYLRARRRDTVLCFYGDHVPALPHVFDGLGAEPASSDYFIWRNFGDGAAGRRDLQVEDLGAALLQAIDAGPIKGIPADAQQNMMKR</sequence>
<dbReference type="STRING" id="416943.SAMN05445871_0121"/>
<dbReference type="Proteomes" id="UP000199120">
    <property type="component" value="Unassembled WGS sequence"/>
</dbReference>
<accession>A0A1H7HA06</accession>
<dbReference type="GO" id="GO:0005886">
    <property type="term" value="C:plasma membrane"/>
    <property type="evidence" value="ECO:0007669"/>
    <property type="project" value="UniProtKB-SubCell"/>
</dbReference>
<dbReference type="PANTHER" id="PTHR47371:SF3">
    <property type="entry name" value="PHOSPHOGLYCEROL TRANSFERASE I"/>
    <property type="match status" value="1"/>
</dbReference>
<dbReference type="RefSeq" id="WP_090541262.1">
    <property type="nucleotide sequence ID" value="NZ_FNSR01000001.1"/>
</dbReference>
<evidence type="ECO:0000256" key="1">
    <source>
        <dbReference type="ARBA" id="ARBA00004651"/>
    </source>
</evidence>
<evidence type="ECO:0000313" key="8">
    <source>
        <dbReference type="EMBL" id="SEK47124.1"/>
    </source>
</evidence>
<dbReference type="Pfam" id="PF00884">
    <property type="entry name" value="Sulfatase"/>
    <property type="match status" value="1"/>
</dbReference>
<dbReference type="EMBL" id="FOAJ01000002">
    <property type="protein sequence ID" value="SEK47124.1"/>
    <property type="molecule type" value="Genomic_DNA"/>
</dbReference>
<keyword evidence="8" id="KW-0808">Transferase</keyword>
<evidence type="ECO:0000256" key="5">
    <source>
        <dbReference type="ARBA" id="ARBA00023136"/>
    </source>
</evidence>
<keyword evidence="3 6" id="KW-0812">Transmembrane</keyword>
<dbReference type="InterPro" id="IPR000917">
    <property type="entry name" value="Sulfatase_N"/>
</dbReference>
<name>A0A1H7HA06_9BURK</name>
<dbReference type="SUPFAM" id="SSF53649">
    <property type="entry name" value="Alkaline phosphatase-like"/>
    <property type="match status" value="1"/>
</dbReference>
<feature type="transmembrane region" description="Helical" evidence="6">
    <location>
        <begin position="33"/>
        <end position="53"/>
    </location>
</feature>
<feature type="transmembrane region" description="Helical" evidence="6">
    <location>
        <begin position="140"/>
        <end position="161"/>
    </location>
</feature>
<evidence type="ECO:0000256" key="6">
    <source>
        <dbReference type="SAM" id="Phobius"/>
    </source>
</evidence>
<dbReference type="GO" id="GO:0016740">
    <property type="term" value="F:transferase activity"/>
    <property type="evidence" value="ECO:0007669"/>
    <property type="project" value="UniProtKB-KW"/>
</dbReference>
<keyword evidence="2" id="KW-1003">Cell membrane</keyword>
<evidence type="ECO:0000256" key="2">
    <source>
        <dbReference type="ARBA" id="ARBA00022475"/>
    </source>
</evidence>
<gene>
    <name evidence="8" type="ORF">SAMN05192542_102189</name>
</gene>
<dbReference type="InterPro" id="IPR017850">
    <property type="entry name" value="Alkaline_phosphatase_core_sf"/>
</dbReference>
<dbReference type="PANTHER" id="PTHR47371">
    <property type="entry name" value="LIPOTEICHOIC ACID SYNTHASE"/>
    <property type="match status" value="1"/>
</dbReference>
<dbReference type="OrthoDB" id="5363296at2"/>
<evidence type="ECO:0000313" key="9">
    <source>
        <dbReference type="Proteomes" id="UP000199120"/>
    </source>
</evidence>
<dbReference type="AlphaFoldDB" id="A0A1H7HA06"/>